<organism evidence="2 3">
    <name type="scientific">Symbiodinium pilosum</name>
    <name type="common">Dinoflagellate</name>
    <dbReference type="NCBI Taxonomy" id="2952"/>
    <lineage>
        <taxon>Eukaryota</taxon>
        <taxon>Sar</taxon>
        <taxon>Alveolata</taxon>
        <taxon>Dinophyceae</taxon>
        <taxon>Suessiales</taxon>
        <taxon>Symbiodiniaceae</taxon>
        <taxon>Symbiodinium</taxon>
    </lineage>
</organism>
<feature type="compositionally biased region" description="Pro residues" evidence="1">
    <location>
        <begin position="177"/>
        <end position="187"/>
    </location>
</feature>
<feature type="compositionally biased region" description="Basic and acidic residues" evidence="1">
    <location>
        <begin position="47"/>
        <end position="74"/>
    </location>
</feature>
<evidence type="ECO:0000313" key="3">
    <source>
        <dbReference type="Proteomes" id="UP000649617"/>
    </source>
</evidence>
<feature type="compositionally biased region" description="Low complexity" evidence="1">
    <location>
        <begin position="447"/>
        <end position="468"/>
    </location>
</feature>
<proteinExistence type="predicted"/>
<feature type="non-terminal residue" evidence="2">
    <location>
        <position position="480"/>
    </location>
</feature>
<dbReference type="EMBL" id="CAJNIZ010009713">
    <property type="protein sequence ID" value="CAE7286782.1"/>
    <property type="molecule type" value="Genomic_DNA"/>
</dbReference>
<feature type="non-terminal residue" evidence="2">
    <location>
        <position position="1"/>
    </location>
</feature>
<gene>
    <name evidence="2" type="ORF">SPIL2461_LOCUS6443</name>
</gene>
<feature type="compositionally biased region" description="Basic and acidic residues" evidence="1">
    <location>
        <begin position="102"/>
        <end position="118"/>
    </location>
</feature>
<feature type="compositionally biased region" description="Acidic residues" evidence="1">
    <location>
        <begin position="234"/>
        <end position="303"/>
    </location>
</feature>
<dbReference type="AlphaFoldDB" id="A0A812N459"/>
<feature type="compositionally biased region" description="Pro residues" evidence="1">
    <location>
        <begin position="201"/>
        <end position="214"/>
    </location>
</feature>
<feature type="compositionally biased region" description="Polar residues" evidence="1">
    <location>
        <begin position="431"/>
        <end position="446"/>
    </location>
</feature>
<evidence type="ECO:0000313" key="2">
    <source>
        <dbReference type="EMBL" id="CAE7286782.1"/>
    </source>
</evidence>
<accession>A0A812N459</accession>
<feature type="compositionally biased region" description="Acidic residues" evidence="1">
    <location>
        <begin position="343"/>
        <end position="372"/>
    </location>
</feature>
<keyword evidence="3" id="KW-1185">Reference proteome</keyword>
<comment type="caution">
    <text evidence="2">The sequence shown here is derived from an EMBL/GenBank/DDBJ whole genome shotgun (WGS) entry which is preliminary data.</text>
</comment>
<name>A0A812N459_SYMPI</name>
<evidence type="ECO:0000256" key="1">
    <source>
        <dbReference type="SAM" id="MobiDB-lite"/>
    </source>
</evidence>
<feature type="compositionally biased region" description="Low complexity" evidence="1">
    <location>
        <begin position="392"/>
        <end position="401"/>
    </location>
</feature>
<feature type="compositionally biased region" description="Polar residues" evidence="1">
    <location>
        <begin position="469"/>
        <end position="480"/>
    </location>
</feature>
<sequence>PFDALLPVLLKEPSILGLPRLKRRTAAVEDVPRKRTRYLTIPYPTFEVRREPSPVPEEPSREEAPDEIAEKTEAEESLPSPITIASEPTAETALPAPNASEEVEKVAEEESQDQKKSLFEQGAVFEISEEETPKGQGPPPGFQALKLPEAPPAASPFQAPSPFLTPPPAQAGGLFAQPPPVEAAPEPPKVEVIEDDEPSAPKGPPAPGSPPDFVPPEVEAWSLAQANAVLEACFDLEEQEEPAEEPAEQPAEEPLQEVDDKEEPEEGDEEAEEAEEDDEEEEEEDDGEDEDEGEEEEEEEEDLEHQPAHTPRGPQQPVEILEDDDEADGQQAQEWDKWRRDLLEEEPDPEQGNDWPEEEEEPEPYEEPEASDVPEVHKPMPVGLVASHSPGATAAKAVATAPWHRQQDKASSRGRTTPQAKAGKGQRSRKGQTWNESKAGGNSQGQSWNESKNWNSWSSSSTSWNKWNDWQSNSGNKNKK</sequence>
<reference evidence="2" key="1">
    <citation type="submission" date="2021-02" db="EMBL/GenBank/DDBJ databases">
        <authorList>
            <person name="Dougan E. K."/>
            <person name="Rhodes N."/>
            <person name="Thang M."/>
            <person name="Chan C."/>
        </authorList>
    </citation>
    <scope>NUCLEOTIDE SEQUENCE</scope>
</reference>
<dbReference type="Proteomes" id="UP000649617">
    <property type="component" value="Unassembled WGS sequence"/>
</dbReference>
<feature type="region of interest" description="Disordered" evidence="1">
    <location>
        <begin position="45"/>
        <end position="480"/>
    </location>
</feature>
<protein>
    <submittedName>
        <fullName evidence="2">Uncharacterized protein</fullName>
    </submittedName>
</protein>